<evidence type="ECO:0000256" key="2">
    <source>
        <dbReference type="SAM" id="MobiDB-lite"/>
    </source>
</evidence>
<evidence type="ECO:0000313" key="4">
    <source>
        <dbReference type="Proteomes" id="UP001314170"/>
    </source>
</evidence>
<dbReference type="AlphaFoldDB" id="A0AAV1RVG7"/>
<dbReference type="InterPro" id="IPR004345">
    <property type="entry name" value="TB2_DP1_HVA22"/>
</dbReference>
<comment type="subcellular location">
    <subcellularLocation>
        <location evidence="1">Membrane</location>
        <topology evidence="1">Multi-pass membrane protein</topology>
    </subcellularLocation>
</comment>
<dbReference type="Pfam" id="PF03134">
    <property type="entry name" value="TB2_DP1_HVA22"/>
    <property type="match status" value="1"/>
</dbReference>
<organism evidence="3 4">
    <name type="scientific">Dovyalis caffra</name>
    <dbReference type="NCBI Taxonomy" id="77055"/>
    <lineage>
        <taxon>Eukaryota</taxon>
        <taxon>Viridiplantae</taxon>
        <taxon>Streptophyta</taxon>
        <taxon>Embryophyta</taxon>
        <taxon>Tracheophyta</taxon>
        <taxon>Spermatophyta</taxon>
        <taxon>Magnoliopsida</taxon>
        <taxon>eudicotyledons</taxon>
        <taxon>Gunneridae</taxon>
        <taxon>Pentapetalae</taxon>
        <taxon>rosids</taxon>
        <taxon>fabids</taxon>
        <taxon>Malpighiales</taxon>
        <taxon>Salicaceae</taxon>
        <taxon>Flacourtieae</taxon>
        <taxon>Dovyalis</taxon>
    </lineage>
</organism>
<gene>
    <name evidence="3" type="ORF">DCAF_LOCUS14590</name>
</gene>
<dbReference type="EMBL" id="CAWUPB010001158">
    <property type="protein sequence ID" value="CAK7339537.1"/>
    <property type="molecule type" value="Genomic_DNA"/>
</dbReference>
<dbReference type="PANTHER" id="PTHR12300:SF150">
    <property type="entry name" value="HVA22-LIKE PROTEIN K"/>
    <property type="match status" value="1"/>
</dbReference>
<sequence length="281" mass="31569">MALLGSNVASEETCSLLEGSSVSKGYGKFTHDRIECRLTGGEDREGSFSLCCWKMGDACSQHELFKDYALVEVGLRLILCPLGSNIVVRTACCSVGIVLPVYSTFKAIERKDQNEEQKWLMYWADGGGWGPAYLLALLSMFPEYLAIIAAYGSFTLAEVFADKLISWFPMYYHMKFAFLVWLQLPSAEGAKKLYMNHLRPFLLRHQARVDRIMGFTYGDMAKLISNHQAEFEYARRVLLKITGSAGQMLKDVSNHPQGHPEVPAIEDQTRTIVDTESDHAD</sequence>
<feature type="region of interest" description="Disordered" evidence="2">
    <location>
        <begin position="254"/>
        <end position="281"/>
    </location>
</feature>
<name>A0AAV1RVG7_9ROSI</name>
<evidence type="ECO:0000313" key="3">
    <source>
        <dbReference type="EMBL" id="CAK7339537.1"/>
    </source>
</evidence>
<comment type="similarity">
    <text evidence="1">Belongs to the DP1 family.</text>
</comment>
<dbReference type="GO" id="GO:0016020">
    <property type="term" value="C:membrane"/>
    <property type="evidence" value="ECO:0007669"/>
    <property type="project" value="UniProtKB-SubCell"/>
</dbReference>
<evidence type="ECO:0000256" key="1">
    <source>
        <dbReference type="RuleBase" id="RU362006"/>
    </source>
</evidence>
<dbReference type="Proteomes" id="UP001314170">
    <property type="component" value="Unassembled WGS sequence"/>
</dbReference>
<dbReference type="PANTHER" id="PTHR12300">
    <property type="entry name" value="HVA22-LIKE PROTEINS"/>
    <property type="match status" value="1"/>
</dbReference>
<reference evidence="3 4" key="1">
    <citation type="submission" date="2024-01" db="EMBL/GenBank/DDBJ databases">
        <authorList>
            <person name="Waweru B."/>
        </authorList>
    </citation>
    <scope>NUCLEOTIDE SEQUENCE [LARGE SCALE GENOMIC DNA]</scope>
</reference>
<comment type="caution">
    <text evidence="3">The sequence shown here is derived from an EMBL/GenBank/DDBJ whole genome shotgun (WGS) entry which is preliminary data.</text>
</comment>
<accession>A0AAV1RVG7</accession>
<proteinExistence type="inferred from homology"/>
<keyword evidence="4" id="KW-1185">Reference proteome</keyword>
<protein>
    <recommendedName>
        <fullName evidence="1">HVA22-like protein</fullName>
    </recommendedName>
</protein>